<gene>
    <name evidence="1" type="ORF">CONCODRAFT_158028</name>
</gene>
<proteinExistence type="predicted"/>
<evidence type="ECO:0008006" key="3">
    <source>
        <dbReference type="Google" id="ProtNLM"/>
    </source>
</evidence>
<dbReference type="SUPFAM" id="SSF52047">
    <property type="entry name" value="RNI-like"/>
    <property type="match status" value="1"/>
</dbReference>
<reference evidence="1 2" key="1">
    <citation type="journal article" date="2015" name="Genome Biol. Evol.">
        <title>Phylogenomic analyses indicate that early fungi evolved digesting cell walls of algal ancestors of land plants.</title>
        <authorList>
            <person name="Chang Y."/>
            <person name="Wang S."/>
            <person name="Sekimoto S."/>
            <person name="Aerts A.L."/>
            <person name="Choi C."/>
            <person name="Clum A."/>
            <person name="LaButti K.M."/>
            <person name="Lindquist E.A."/>
            <person name="Yee Ngan C."/>
            <person name="Ohm R.A."/>
            <person name="Salamov A.A."/>
            <person name="Grigoriev I.V."/>
            <person name="Spatafora J.W."/>
            <person name="Berbee M.L."/>
        </authorList>
    </citation>
    <scope>NUCLEOTIDE SEQUENCE [LARGE SCALE GENOMIC DNA]</scope>
    <source>
        <strain evidence="1 2">NRRL 28638</strain>
    </source>
</reference>
<evidence type="ECO:0000313" key="2">
    <source>
        <dbReference type="Proteomes" id="UP000070444"/>
    </source>
</evidence>
<accession>A0A137P6W0</accession>
<protein>
    <recommendedName>
        <fullName evidence="3">F-box domain-containing protein</fullName>
    </recommendedName>
</protein>
<dbReference type="Gene3D" id="3.80.10.10">
    <property type="entry name" value="Ribonuclease Inhibitor"/>
    <property type="match status" value="1"/>
</dbReference>
<organism evidence="1 2">
    <name type="scientific">Conidiobolus coronatus (strain ATCC 28846 / CBS 209.66 / NRRL 28638)</name>
    <name type="common">Delacroixia coronata</name>
    <dbReference type="NCBI Taxonomy" id="796925"/>
    <lineage>
        <taxon>Eukaryota</taxon>
        <taxon>Fungi</taxon>
        <taxon>Fungi incertae sedis</taxon>
        <taxon>Zoopagomycota</taxon>
        <taxon>Entomophthoromycotina</taxon>
        <taxon>Entomophthoromycetes</taxon>
        <taxon>Entomophthorales</taxon>
        <taxon>Ancylistaceae</taxon>
        <taxon>Conidiobolus</taxon>
    </lineage>
</organism>
<dbReference type="EMBL" id="KQ964496">
    <property type="protein sequence ID" value="KXN70661.1"/>
    <property type="molecule type" value="Genomic_DNA"/>
</dbReference>
<dbReference type="AlphaFoldDB" id="A0A137P6W0"/>
<dbReference type="Proteomes" id="UP000070444">
    <property type="component" value="Unassembled WGS sequence"/>
</dbReference>
<name>A0A137P6W0_CONC2</name>
<keyword evidence="2" id="KW-1185">Reference proteome</keyword>
<evidence type="ECO:0000313" key="1">
    <source>
        <dbReference type="EMBL" id="KXN70661.1"/>
    </source>
</evidence>
<dbReference type="InterPro" id="IPR032675">
    <property type="entry name" value="LRR_dom_sf"/>
</dbReference>
<sequence length="291" mass="33614">MNIVDSTLKYDGIPPEIEYIFKERLPLSDAENESENPDYSDYSSTDDNNYIKEVKKCNGNCSEVCVCDFTEYPEPKSESISLAKEVLTILLENNKKEVTRLVITETSYGFPYQYHFNAIIMSHFINLKYLFLELSHNPLDILNSCFEKFNYLETLIIAHSVIITYDEDANDVDLLIPKSLKNLKIISCKNYEAPISVKESTEDKEAYLYRGSPLNIIPKALPNLKKLVYDGVERAGEFICQFIQLNPQLEYVGSSKYNFTPHTLELISNIPNLKYEFTIEFDDPELNKVHY</sequence>